<dbReference type="PROSITE" id="PS51257">
    <property type="entry name" value="PROKAR_LIPOPROTEIN"/>
    <property type="match status" value="1"/>
</dbReference>
<proteinExistence type="predicted"/>
<keyword evidence="4" id="KW-0732">Signal</keyword>
<keyword evidence="3" id="KW-1015">Disulfide bond</keyword>
<name>A0ABQ9J1Y3_9CUCU</name>
<feature type="signal peptide" evidence="4">
    <location>
        <begin position="1"/>
        <end position="21"/>
    </location>
</feature>
<dbReference type="InterPro" id="IPR020901">
    <property type="entry name" value="Prtase_inh_Kunz-CS"/>
</dbReference>
<dbReference type="PROSITE" id="PS00280">
    <property type="entry name" value="BPTI_KUNITZ_1"/>
    <property type="match status" value="1"/>
</dbReference>
<dbReference type="InterPro" id="IPR002223">
    <property type="entry name" value="Kunitz_BPTI"/>
</dbReference>
<evidence type="ECO:0000256" key="3">
    <source>
        <dbReference type="ARBA" id="ARBA00023157"/>
    </source>
</evidence>
<dbReference type="EMBL" id="JAPWTJ010001520">
    <property type="protein sequence ID" value="KAJ8971143.1"/>
    <property type="molecule type" value="Genomic_DNA"/>
</dbReference>
<dbReference type="Proteomes" id="UP001162164">
    <property type="component" value="Unassembled WGS sequence"/>
</dbReference>
<dbReference type="SMART" id="SM00131">
    <property type="entry name" value="KU"/>
    <property type="match status" value="1"/>
</dbReference>
<evidence type="ECO:0000259" key="5">
    <source>
        <dbReference type="PROSITE" id="PS50279"/>
    </source>
</evidence>
<dbReference type="Pfam" id="PF00014">
    <property type="entry name" value="Kunitz_BPTI"/>
    <property type="match status" value="1"/>
</dbReference>
<dbReference type="CDD" id="cd00109">
    <property type="entry name" value="Kunitz-type"/>
    <property type="match status" value="1"/>
</dbReference>
<gene>
    <name evidence="6" type="ORF">NQ317_003433</name>
</gene>
<evidence type="ECO:0000313" key="6">
    <source>
        <dbReference type="EMBL" id="KAJ8971143.1"/>
    </source>
</evidence>
<dbReference type="PROSITE" id="PS50279">
    <property type="entry name" value="BPTI_KUNITZ_2"/>
    <property type="match status" value="1"/>
</dbReference>
<dbReference type="Gene3D" id="4.10.410.10">
    <property type="entry name" value="Pancreatic trypsin inhibitor Kunitz domain"/>
    <property type="match status" value="1"/>
</dbReference>
<sequence length="106" mass="11868">MMSRVVVFVLVVVFGFGLVSCRPSKDNPQVMCKLPEARGHCRALIPRWRYDPSTGKCREFKFGGCDGNENNFSSQKMCMAFCSVTIVSSAEDLLVAVLKIYVVTFF</sequence>
<feature type="domain" description="BPTI/Kunitz inhibitor" evidence="5">
    <location>
        <begin position="32"/>
        <end position="82"/>
    </location>
</feature>
<evidence type="ECO:0000256" key="2">
    <source>
        <dbReference type="ARBA" id="ARBA00022900"/>
    </source>
</evidence>
<dbReference type="PANTHER" id="PTHR10083:SF328">
    <property type="entry name" value="TISSUE FACTOR PATHWAY INHIBITOR"/>
    <property type="match status" value="1"/>
</dbReference>
<organism evidence="6 7">
    <name type="scientific">Molorchus minor</name>
    <dbReference type="NCBI Taxonomy" id="1323400"/>
    <lineage>
        <taxon>Eukaryota</taxon>
        <taxon>Metazoa</taxon>
        <taxon>Ecdysozoa</taxon>
        <taxon>Arthropoda</taxon>
        <taxon>Hexapoda</taxon>
        <taxon>Insecta</taxon>
        <taxon>Pterygota</taxon>
        <taxon>Neoptera</taxon>
        <taxon>Endopterygota</taxon>
        <taxon>Coleoptera</taxon>
        <taxon>Polyphaga</taxon>
        <taxon>Cucujiformia</taxon>
        <taxon>Chrysomeloidea</taxon>
        <taxon>Cerambycidae</taxon>
        <taxon>Lamiinae</taxon>
        <taxon>Monochamini</taxon>
        <taxon>Molorchus</taxon>
    </lineage>
</organism>
<protein>
    <recommendedName>
        <fullName evidence="5">BPTI/Kunitz inhibitor domain-containing protein</fullName>
    </recommendedName>
</protein>
<dbReference type="SUPFAM" id="SSF57362">
    <property type="entry name" value="BPTI-like"/>
    <property type="match status" value="1"/>
</dbReference>
<accession>A0ABQ9J1Y3</accession>
<keyword evidence="1" id="KW-0646">Protease inhibitor</keyword>
<keyword evidence="7" id="KW-1185">Reference proteome</keyword>
<dbReference type="PANTHER" id="PTHR10083">
    <property type="entry name" value="KUNITZ-TYPE PROTEASE INHIBITOR-RELATED"/>
    <property type="match status" value="1"/>
</dbReference>
<dbReference type="PRINTS" id="PR00759">
    <property type="entry name" value="BASICPTASE"/>
</dbReference>
<keyword evidence="2" id="KW-0722">Serine protease inhibitor</keyword>
<evidence type="ECO:0000313" key="7">
    <source>
        <dbReference type="Proteomes" id="UP001162164"/>
    </source>
</evidence>
<evidence type="ECO:0000256" key="1">
    <source>
        <dbReference type="ARBA" id="ARBA00022690"/>
    </source>
</evidence>
<dbReference type="InterPro" id="IPR036880">
    <property type="entry name" value="Kunitz_BPTI_sf"/>
</dbReference>
<dbReference type="InterPro" id="IPR050098">
    <property type="entry name" value="TFPI/VKTCI-like"/>
</dbReference>
<feature type="chain" id="PRO_5045323998" description="BPTI/Kunitz inhibitor domain-containing protein" evidence="4">
    <location>
        <begin position="22"/>
        <end position="106"/>
    </location>
</feature>
<evidence type="ECO:0000256" key="4">
    <source>
        <dbReference type="SAM" id="SignalP"/>
    </source>
</evidence>
<reference evidence="6" key="1">
    <citation type="journal article" date="2023" name="Insect Mol. Biol.">
        <title>Genome sequencing provides insights into the evolution of gene families encoding plant cell wall-degrading enzymes in longhorned beetles.</title>
        <authorList>
            <person name="Shin N.R."/>
            <person name="Okamura Y."/>
            <person name="Kirsch R."/>
            <person name="Pauchet Y."/>
        </authorList>
    </citation>
    <scope>NUCLEOTIDE SEQUENCE</scope>
    <source>
        <strain evidence="6">MMC_N1</strain>
    </source>
</reference>
<comment type="caution">
    <text evidence="6">The sequence shown here is derived from an EMBL/GenBank/DDBJ whole genome shotgun (WGS) entry which is preliminary data.</text>
</comment>